<keyword evidence="3" id="KW-1185">Reference proteome</keyword>
<comment type="caution">
    <text evidence="2">The sequence shown here is derived from an EMBL/GenBank/DDBJ whole genome shotgun (WGS) entry which is preliminary data.</text>
</comment>
<evidence type="ECO:0000313" key="3">
    <source>
        <dbReference type="Proteomes" id="UP001486207"/>
    </source>
</evidence>
<dbReference type="InterPro" id="IPR029030">
    <property type="entry name" value="Caspase-like_dom_sf"/>
</dbReference>
<gene>
    <name evidence="2" type="ORF">ABT384_46355</name>
</gene>
<accession>A0ABV1Y853</accession>
<dbReference type="Proteomes" id="UP001486207">
    <property type="component" value="Unassembled WGS sequence"/>
</dbReference>
<evidence type="ECO:0000259" key="1">
    <source>
        <dbReference type="Pfam" id="PF13191"/>
    </source>
</evidence>
<dbReference type="InterPro" id="IPR027417">
    <property type="entry name" value="P-loop_NTPase"/>
</dbReference>
<dbReference type="PANTHER" id="PTHR10039">
    <property type="entry name" value="AMELOGENIN"/>
    <property type="match status" value="1"/>
</dbReference>
<proteinExistence type="predicted"/>
<dbReference type="EMBL" id="JBEPFB010000049">
    <property type="protein sequence ID" value="MER7380016.1"/>
    <property type="molecule type" value="Genomic_DNA"/>
</dbReference>
<dbReference type="PANTHER" id="PTHR10039:SF5">
    <property type="entry name" value="NACHT DOMAIN-CONTAINING PROTEIN"/>
    <property type="match status" value="1"/>
</dbReference>
<dbReference type="Pfam" id="PF13191">
    <property type="entry name" value="AAA_16"/>
    <property type="match status" value="1"/>
</dbReference>
<evidence type="ECO:0000313" key="2">
    <source>
        <dbReference type="EMBL" id="MER7380016.1"/>
    </source>
</evidence>
<dbReference type="RefSeq" id="WP_350897242.1">
    <property type="nucleotide sequence ID" value="NZ_JBEPFB010000049.1"/>
</dbReference>
<sequence>MGESRALLLGVSSFSSPLRAGEEPPTGVDAWHPLEFVETVLPQLEQSLRGLGYDVDCHRDPDVHTMRTAVGTSLGTARIVCAVTHGATDSLGDPTRVDAVPSCSTIGFGTNVSEWVSTAQTMRQPTLFLLDLCRSGRAARLPFLLHHAGRDTYAWVIAAAASEEDAYDGRFSTAVAEVFEEMARTGLGTSKTRAYIAFSVVARRIRQRVEAMPGIPQTVVATALDQGLDDPLLPFFPNLRYEPDPLESVRESIQASIRPFMDDLLYERGRDAEHFIDRVGTHFAGRRAQLREVADWLDADASPGLMVVTGSPGVGKSALLSAVVCSAHPRLVEAVPHVRMRLKAQEPSSCPPVISRMAAVHARQRSLPEVVAAIADQLWLGKPADGWSAEALVDAITDLAERPVIVLDALDEAVDSTAIAEQLLAPLARATYGERKSRTGPVCRLLIGMRPWDNLHALHQLAQREGALIDLDRVDEGDLRADLTAHLASRLEDLKGYQAGTARRVRNTLAAAVATRLIHDAADTPFGAFLVATVFVRSVETLPAAKTAEQALDLAASVPTNLPDLLELDLTSRANPGAVRAVLTAVAHAQGDGMPTEVTSELVSLFHDNAVQDLQALTAANTMSWFGPAGRVHAGS</sequence>
<feature type="domain" description="Orc1-like AAA ATPase" evidence="1">
    <location>
        <begin position="283"/>
        <end position="420"/>
    </location>
</feature>
<organism evidence="2 3">
    <name type="scientific">Streptomyces lanatus</name>
    <dbReference type="NCBI Taxonomy" id="66900"/>
    <lineage>
        <taxon>Bacteria</taxon>
        <taxon>Bacillati</taxon>
        <taxon>Actinomycetota</taxon>
        <taxon>Actinomycetes</taxon>
        <taxon>Kitasatosporales</taxon>
        <taxon>Streptomycetaceae</taxon>
        <taxon>Streptomyces</taxon>
    </lineage>
</organism>
<protein>
    <submittedName>
        <fullName evidence="2">AAA family ATPase</fullName>
    </submittedName>
</protein>
<reference evidence="2 3" key="1">
    <citation type="submission" date="2024-06" db="EMBL/GenBank/DDBJ databases">
        <title>The Natural Products Discovery Center: Release of the First 8490 Sequenced Strains for Exploring Actinobacteria Biosynthetic Diversity.</title>
        <authorList>
            <person name="Kalkreuter E."/>
            <person name="Kautsar S.A."/>
            <person name="Yang D."/>
            <person name="Bader C.D."/>
            <person name="Teijaro C.N."/>
            <person name="Fluegel L."/>
            <person name="Davis C.M."/>
            <person name="Simpson J.R."/>
            <person name="Lauterbach L."/>
            <person name="Steele A.D."/>
            <person name="Gui C."/>
            <person name="Meng S."/>
            <person name="Li G."/>
            <person name="Viehrig K."/>
            <person name="Ye F."/>
            <person name="Su P."/>
            <person name="Kiefer A.F."/>
            <person name="Nichols A."/>
            <person name="Cepeda A.J."/>
            <person name="Yan W."/>
            <person name="Fan B."/>
            <person name="Jiang Y."/>
            <person name="Adhikari A."/>
            <person name="Zheng C.-J."/>
            <person name="Schuster L."/>
            <person name="Cowan T.M."/>
            <person name="Smanski M.J."/>
            <person name="Chevrette M.G."/>
            <person name="De Carvalho L.P.S."/>
            <person name="Shen B."/>
        </authorList>
    </citation>
    <scope>NUCLEOTIDE SEQUENCE [LARGE SCALE GENOMIC DNA]</scope>
    <source>
        <strain evidence="2 3">NPDC000155</strain>
    </source>
</reference>
<dbReference type="SUPFAM" id="SSF52129">
    <property type="entry name" value="Caspase-like"/>
    <property type="match status" value="1"/>
</dbReference>
<dbReference type="Gene3D" id="3.40.50.300">
    <property type="entry name" value="P-loop containing nucleotide triphosphate hydrolases"/>
    <property type="match status" value="1"/>
</dbReference>
<dbReference type="InterPro" id="IPR041664">
    <property type="entry name" value="AAA_16"/>
</dbReference>
<name>A0ABV1Y853_9ACTN</name>
<dbReference type="SUPFAM" id="SSF52540">
    <property type="entry name" value="P-loop containing nucleoside triphosphate hydrolases"/>
    <property type="match status" value="1"/>
</dbReference>